<organism evidence="2 3">
    <name type="scientific">Mesorhizobium humile</name>
    <dbReference type="NCBI Taxonomy" id="3072313"/>
    <lineage>
        <taxon>Bacteria</taxon>
        <taxon>Pseudomonadati</taxon>
        <taxon>Pseudomonadota</taxon>
        <taxon>Alphaproteobacteria</taxon>
        <taxon>Hyphomicrobiales</taxon>
        <taxon>Phyllobacteriaceae</taxon>
        <taxon>Mesorhizobium</taxon>
    </lineage>
</organism>
<keyword evidence="3" id="KW-1185">Reference proteome</keyword>
<accession>A0ABU4YR67</accession>
<reference evidence="2 3" key="1">
    <citation type="submission" date="2023-08" db="EMBL/GenBank/DDBJ databases">
        <title>Implementing the SeqCode for naming new Mesorhizobium species isolated from Vachellia karroo root nodules.</title>
        <authorList>
            <person name="Van Lill M."/>
        </authorList>
    </citation>
    <scope>NUCLEOTIDE SEQUENCE [LARGE SCALE GENOMIC DNA]</scope>
    <source>
        <strain evidence="2 3">VK2B</strain>
    </source>
</reference>
<evidence type="ECO:0000313" key="3">
    <source>
        <dbReference type="Proteomes" id="UP001280156"/>
    </source>
</evidence>
<comment type="caution">
    <text evidence="2">The sequence shown here is derived from an EMBL/GenBank/DDBJ whole genome shotgun (WGS) entry which is preliminary data.</text>
</comment>
<dbReference type="Proteomes" id="UP001280156">
    <property type="component" value="Unassembled WGS sequence"/>
</dbReference>
<gene>
    <name evidence="2" type="ORF">RFM52_24875</name>
</gene>
<evidence type="ECO:0000256" key="1">
    <source>
        <dbReference type="SAM" id="MobiDB-lite"/>
    </source>
</evidence>
<evidence type="ECO:0000313" key="2">
    <source>
        <dbReference type="EMBL" id="MDX8488409.1"/>
    </source>
</evidence>
<proteinExistence type="predicted"/>
<dbReference type="EMBL" id="JAVIIV010000019">
    <property type="protein sequence ID" value="MDX8488409.1"/>
    <property type="molecule type" value="Genomic_DNA"/>
</dbReference>
<feature type="compositionally biased region" description="Low complexity" evidence="1">
    <location>
        <begin position="73"/>
        <end position="87"/>
    </location>
</feature>
<sequence>MRWNLAAKLSRRDLEEMAERGIAVDQQPIARAMVAPRRANSGMKDFHRMWILSRSFSFDDAGAMRYDTDNVATSATRSISSTRTMSAFWTPQMRPARSSPSPAAMGLN</sequence>
<name>A0ABU4YR67_9HYPH</name>
<dbReference type="RefSeq" id="WP_320298670.1">
    <property type="nucleotide sequence ID" value="NZ_JAVIIU010000018.1"/>
</dbReference>
<feature type="region of interest" description="Disordered" evidence="1">
    <location>
        <begin position="73"/>
        <end position="108"/>
    </location>
</feature>
<protein>
    <submittedName>
        <fullName evidence="2">Uncharacterized protein</fullName>
    </submittedName>
</protein>